<evidence type="ECO:0000313" key="2">
    <source>
        <dbReference type="Proteomes" id="UP001433071"/>
    </source>
</evidence>
<proteinExistence type="predicted"/>
<organism evidence="1 2">
    <name type="scientific">Mesorhizobium caraganae</name>
    <dbReference type="NCBI Taxonomy" id="483206"/>
    <lineage>
        <taxon>Bacteria</taxon>
        <taxon>Pseudomonadati</taxon>
        <taxon>Pseudomonadota</taxon>
        <taxon>Alphaproteobacteria</taxon>
        <taxon>Hyphomicrobiales</taxon>
        <taxon>Phyllobacteriaceae</taxon>
        <taxon>Mesorhizobium</taxon>
    </lineage>
</organism>
<sequence>MLTLNSEVTVTINSGWAGAVMKLEGDLPPLAVFATYPVAVSVKIIDIGAYDRDRPVYVCGTIALSGGTVDIAGDWNTGACVVRVAGFLAMSAADE</sequence>
<evidence type="ECO:0000313" key="1">
    <source>
        <dbReference type="EMBL" id="MER9408133.1"/>
    </source>
</evidence>
<name>A0ABV1Z7Z1_9HYPH</name>
<dbReference type="Proteomes" id="UP001433071">
    <property type="component" value="Unassembled WGS sequence"/>
</dbReference>
<protein>
    <submittedName>
        <fullName evidence="1">Uncharacterized protein</fullName>
    </submittedName>
</protein>
<accession>A0ABV1Z7Z1</accession>
<reference evidence="1 2" key="1">
    <citation type="journal article" date="2024" name="Proc. Natl. Acad. Sci. U.S.A.">
        <title>The evolutionary genomics of adaptation to stress in wild rhizobium bacteria.</title>
        <authorList>
            <person name="Kehlet-Delgado H."/>
            <person name="Montoya A.P."/>
            <person name="Jensen K.T."/>
            <person name="Wendlandt C.E."/>
            <person name="Dexheimer C."/>
            <person name="Roberts M."/>
            <person name="Torres Martinez L."/>
            <person name="Friesen M.L."/>
            <person name="Griffitts J.S."/>
            <person name="Porter S.S."/>
        </authorList>
    </citation>
    <scope>NUCLEOTIDE SEQUENCE [LARGE SCALE GENOMIC DNA]</scope>
    <source>
        <strain evidence="1 2">M0641</strain>
    </source>
</reference>
<gene>
    <name evidence="1" type="ORF">NKI36_29430</name>
</gene>
<keyword evidence="2" id="KW-1185">Reference proteome</keyword>
<dbReference type="EMBL" id="JAMYQB010000035">
    <property type="protein sequence ID" value="MER9408133.1"/>
    <property type="molecule type" value="Genomic_DNA"/>
</dbReference>
<comment type="caution">
    <text evidence="1">The sequence shown here is derived from an EMBL/GenBank/DDBJ whole genome shotgun (WGS) entry which is preliminary data.</text>
</comment>
<dbReference type="RefSeq" id="WP_352445650.1">
    <property type="nucleotide sequence ID" value="NZ_JAMYQB010000035.1"/>
</dbReference>